<dbReference type="AlphaFoldDB" id="A0A7K5QXR6"/>
<reference evidence="19 20" key="1">
    <citation type="submission" date="2019-09" db="EMBL/GenBank/DDBJ databases">
        <title>Bird 10,000 Genomes (B10K) Project - Family phase.</title>
        <authorList>
            <person name="Zhang G."/>
        </authorList>
    </citation>
    <scope>NUCLEOTIDE SEQUENCE [LARGE SCALE GENOMIC DNA]</scope>
    <source>
        <strain evidence="19">B10K-DU-013-18</strain>
        <tissue evidence="19">Muscle</tissue>
    </source>
</reference>
<keyword evidence="10" id="KW-0472">Membrane</keyword>
<dbReference type="InterPro" id="IPR023561">
    <property type="entry name" value="Carbonic_anhydrase_a-class"/>
</dbReference>
<comment type="caution">
    <text evidence="19">The sequence shown here is derived from an EMBL/GenBank/DDBJ whole genome shotgun (WGS) entry which is preliminary data.</text>
</comment>
<feature type="domain" description="Alpha-carbonic anhydrase" evidence="18">
    <location>
        <begin position="3"/>
        <end position="287"/>
    </location>
</feature>
<keyword evidence="13 17" id="KW-0456">Lyase</keyword>
<evidence type="ECO:0000256" key="12">
    <source>
        <dbReference type="ARBA" id="ARBA00023180"/>
    </source>
</evidence>
<feature type="non-terminal residue" evidence="19">
    <location>
        <position position="311"/>
    </location>
</feature>
<dbReference type="OrthoDB" id="429145at2759"/>
<keyword evidence="11" id="KW-1015">Disulfide bond</keyword>
<evidence type="ECO:0000256" key="15">
    <source>
        <dbReference type="ARBA" id="ARBA00045603"/>
    </source>
</evidence>
<evidence type="ECO:0000256" key="13">
    <source>
        <dbReference type="ARBA" id="ARBA00023239"/>
    </source>
</evidence>
<evidence type="ECO:0000256" key="3">
    <source>
        <dbReference type="ARBA" id="ARBA00010718"/>
    </source>
</evidence>
<dbReference type="InterPro" id="IPR001148">
    <property type="entry name" value="CA_dom"/>
</dbReference>
<dbReference type="PANTHER" id="PTHR18952">
    <property type="entry name" value="CARBONIC ANHYDRASE"/>
    <property type="match status" value="1"/>
</dbReference>
<sequence length="311" mass="34556">LVGHWCYQSQKCEQPQCKGPAEWYQINAVCKEDKQSPVNIVTRNVEHDRSLKPLAFEGYDVKGSAQWDLENNGHTGKTCSSPLTQFLFFSPVKVALDASPKVSGGGLGRKYKAVEFHFHWGDPNKPQNVPGSEHSIDGEKYPMELHIVHIREDVSDVTEAKKTPDGLAVLAFFVKADEHNKNYETLLSKLKAIQSKGQSAKVDPVPLSSLLPPEEDLGKYYRYQGSLTTPDCYQGVTWTIFETPVELSMDQLSQFTALHFDGNNSTPMMENFRPAQPLNGRRVLCSGASIALPRAQLLLLALALTCTFSSL</sequence>
<dbReference type="GO" id="GO:0004089">
    <property type="term" value="F:carbonate dehydratase activity"/>
    <property type="evidence" value="ECO:0007669"/>
    <property type="project" value="UniProtKB-UniRule"/>
</dbReference>
<evidence type="ECO:0000256" key="14">
    <source>
        <dbReference type="ARBA" id="ARBA00023288"/>
    </source>
</evidence>
<keyword evidence="5" id="KW-1003">Cell membrane</keyword>
<evidence type="ECO:0000256" key="6">
    <source>
        <dbReference type="ARBA" id="ARBA00022622"/>
    </source>
</evidence>
<comment type="subcellular location">
    <subcellularLocation>
        <location evidence="2">Cell membrane</location>
        <topology evidence="2">Lipid-anchor</topology>
        <topology evidence="2">GPI-anchor</topology>
    </subcellularLocation>
</comment>
<dbReference type="Proteomes" id="UP000566454">
    <property type="component" value="Unassembled WGS sequence"/>
</dbReference>
<dbReference type="GO" id="GO:0005886">
    <property type="term" value="C:plasma membrane"/>
    <property type="evidence" value="ECO:0007669"/>
    <property type="project" value="UniProtKB-SubCell"/>
</dbReference>
<dbReference type="PROSITE" id="PS00162">
    <property type="entry name" value="ALPHA_CA_1"/>
    <property type="match status" value="1"/>
</dbReference>
<dbReference type="PANTHER" id="PTHR18952:SF95">
    <property type="entry name" value="CARBONIC ANHYDRASE 4"/>
    <property type="match status" value="1"/>
</dbReference>
<evidence type="ECO:0000259" key="18">
    <source>
        <dbReference type="PROSITE" id="PS51144"/>
    </source>
</evidence>
<keyword evidence="8" id="KW-0732">Signal</keyword>
<dbReference type="EC" id="4.2.1.1" evidence="17"/>
<evidence type="ECO:0000256" key="17">
    <source>
        <dbReference type="RuleBase" id="RU367011"/>
    </source>
</evidence>
<comment type="subunit">
    <text evidence="4">Interacts with SLC4A4.</text>
</comment>
<evidence type="ECO:0000256" key="10">
    <source>
        <dbReference type="ARBA" id="ARBA00023136"/>
    </source>
</evidence>
<keyword evidence="7 17" id="KW-0479">Metal-binding</keyword>
<dbReference type="SMART" id="SM01057">
    <property type="entry name" value="Carb_anhydrase"/>
    <property type="match status" value="1"/>
</dbReference>
<keyword evidence="12" id="KW-0325">Glycoprotein</keyword>
<evidence type="ECO:0000313" key="20">
    <source>
        <dbReference type="Proteomes" id="UP000566454"/>
    </source>
</evidence>
<dbReference type="GO" id="GO:0008270">
    <property type="term" value="F:zinc ion binding"/>
    <property type="evidence" value="ECO:0007669"/>
    <property type="project" value="UniProtKB-UniRule"/>
</dbReference>
<dbReference type="GO" id="GO:0098552">
    <property type="term" value="C:side of membrane"/>
    <property type="evidence" value="ECO:0007669"/>
    <property type="project" value="UniProtKB-KW"/>
</dbReference>
<dbReference type="EMBL" id="VYZK01000360">
    <property type="protein sequence ID" value="NWT72145.1"/>
    <property type="molecule type" value="Genomic_DNA"/>
</dbReference>
<keyword evidence="6" id="KW-0336">GPI-anchor</keyword>
<dbReference type="InterPro" id="IPR018338">
    <property type="entry name" value="Carbonic_anhydrase_a-class_CS"/>
</dbReference>
<name>A0A7K5QXR6_9PASE</name>
<gene>
    <name evidence="19" type="primary">Ca4</name>
    <name evidence="19" type="ORF">PRUHIM_R12840</name>
</gene>
<evidence type="ECO:0000256" key="1">
    <source>
        <dbReference type="ARBA" id="ARBA00001947"/>
    </source>
</evidence>
<keyword evidence="9 17" id="KW-0862">Zinc</keyword>
<evidence type="ECO:0000256" key="7">
    <source>
        <dbReference type="ARBA" id="ARBA00022723"/>
    </source>
</evidence>
<dbReference type="InterPro" id="IPR036398">
    <property type="entry name" value="CA_dom_sf"/>
</dbReference>
<comment type="function">
    <text evidence="15">Catalyzes the reversible hydration of carbon dioxide into bicarbonate and protons and thus is essential to maintaining intracellular and extracellular pH. May stimulate the sodium/bicarbonate transporter activity of SLC4A4 that acts in pH homeostasis. It is essential for acid overload removal from the retina and retina epithelium, and acid release in the choriocapillaris in the choroid.</text>
</comment>
<keyword evidence="20" id="KW-1185">Reference proteome</keyword>
<dbReference type="PROSITE" id="PS51144">
    <property type="entry name" value="ALPHA_CA_2"/>
    <property type="match status" value="1"/>
</dbReference>
<feature type="non-terminal residue" evidence="19">
    <location>
        <position position="1"/>
    </location>
</feature>
<dbReference type="CDD" id="cd03117">
    <property type="entry name" value="alpha_CA_IV_XV_like"/>
    <property type="match status" value="1"/>
</dbReference>
<evidence type="ECO:0000256" key="5">
    <source>
        <dbReference type="ARBA" id="ARBA00022475"/>
    </source>
</evidence>
<evidence type="ECO:0000313" key="19">
    <source>
        <dbReference type="EMBL" id="NWT72145.1"/>
    </source>
</evidence>
<dbReference type="Gene3D" id="3.10.200.10">
    <property type="entry name" value="Alpha carbonic anhydrase"/>
    <property type="match status" value="1"/>
</dbReference>
<proteinExistence type="inferred from homology"/>
<evidence type="ECO:0000256" key="11">
    <source>
        <dbReference type="ARBA" id="ARBA00023157"/>
    </source>
</evidence>
<comment type="catalytic activity">
    <reaction evidence="16">
        <text>hydrogencarbonate + H(+) = CO2 + H2O</text>
        <dbReference type="Rhea" id="RHEA:10748"/>
        <dbReference type="ChEBI" id="CHEBI:15377"/>
        <dbReference type="ChEBI" id="CHEBI:15378"/>
        <dbReference type="ChEBI" id="CHEBI:16526"/>
        <dbReference type="ChEBI" id="CHEBI:17544"/>
        <dbReference type="EC" id="4.2.1.1"/>
    </reaction>
    <physiologicalReaction direction="left-to-right" evidence="16">
        <dbReference type="Rhea" id="RHEA:10749"/>
    </physiologicalReaction>
    <physiologicalReaction direction="right-to-left" evidence="16">
        <dbReference type="Rhea" id="RHEA:10750"/>
    </physiologicalReaction>
</comment>
<evidence type="ECO:0000256" key="9">
    <source>
        <dbReference type="ARBA" id="ARBA00022833"/>
    </source>
</evidence>
<evidence type="ECO:0000256" key="8">
    <source>
        <dbReference type="ARBA" id="ARBA00022729"/>
    </source>
</evidence>
<dbReference type="Pfam" id="PF00194">
    <property type="entry name" value="Carb_anhydrase"/>
    <property type="match status" value="1"/>
</dbReference>
<comment type="function">
    <text evidence="17">Reversible hydration of carbon dioxide.</text>
</comment>
<evidence type="ECO:0000256" key="4">
    <source>
        <dbReference type="ARBA" id="ARBA00011736"/>
    </source>
</evidence>
<evidence type="ECO:0000256" key="2">
    <source>
        <dbReference type="ARBA" id="ARBA00004609"/>
    </source>
</evidence>
<comment type="cofactor">
    <cofactor evidence="1 17">
        <name>Zn(2+)</name>
        <dbReference type="ChEBI" id="CHEBI:29105"/>
    </cofactor>
</comment>
<dbReference type="FunFam" id="3.10.200.10:FF:000003">
    <property type="entry name" value="Carbonic anhydrase 12"/>
    <property type="match status" value="1"/>
</dbReference>
<comment type="similarity">
    <text evidence="3 17">Belongs to the alpha-carbonic anhydrase family.</text>
</comment>
<organism evidence="19 20">
    <name type="scientific">Prunella himalayana</name>
    <dbReference type="NCBI Taxonomy" id="670356"/>
    <lineage>
        <taxon>Eukaryota</taxon>
        <taxon>Metazoa</taxon>
        <taxon>Chordata</taxon>
        <taxon>Craniata</taxon>
        <taxon>Vertebrata</taxon>
        <taxon>Euteleostomi</taxon>
        <taxon>Archelosauria</taxon>
        <taxon>Archosauria</taxon>
        <taxon>Dinosauria</taxon>
        <taxon>Saurischia</taxon>
        <taxon>Theropoda</taxon>
        <taxon>Coelurosauria</taxon>
        <taxon>Aves</taxon>
        <taxon>Neognathae</taxon>
        <taxon>Neoaves</taxon>
        <taxon>Telluraves</taxon>
        <taxon>Australaves</taxon>
        <taxon>Passeriformes</taxon>
        <taxon>Passeroidea</taxon>
        <taxon>Prunellidae</taxon>
        <taxon>Prunella</taxon>
    </lineage>
</organism>
<dbReference type="SUPFAM" id="SSF51069">
    <property type="entry name" value="Carbonic anhydrase"/>
    <property type="match status" value="1"/>
</dbReference>
<keyword evidence="14" id="KW-0449">Lipoprotein</keyword>
<dbReference type="InterPro" id="IPR041874">
    <property type="entry name" value="CA4/CA15"/>
</dbReference>
<accession>A0A7K5QXR6</accession>
<evidence type="ECO:0000256" key="16">
    <source>
        <dbReference type="ARBA" id="ARBA00049061"/>
    </source>
</evidence>
<protein>
    <recommendedName>
        <fullName evidence="17">Carbonic anhydrase</fullName>
        <ecNumber evidence="17">4.2.1.1</ecNumber>
    </recommendedName>
</protein>